<sequence length="510" mass="54449">MNSVIKGTGYVLVHTPDMVLHNGTTQTTERIVNPESEYLKELPSHLRSYEDVLSYYPNQTYIGNVTPDELAAVEQPWHDKKAPMNDRFGPFGEIMPQEEFLLLMQACDVFDLVKLSSDFVAAHKDALLKNEYVSPAVEGRLVEGVPMEEIEKHVNEEHAEPLYHAGKLVGCVKNAHDIDVNLSAHVMLENIVSKASSVLAMLHAVRNAGIDKNEIEYVIDCCEEACGDMNQRGGGNFAKAAAEIAGLDGATGCDVRGFCAGPAHAILNAASLVAAGTFKTVMVTAGGCTAKLGMNGKDHVKKGLPALEDCLGGFAVILTADDGVNPCINLEYVGRHTVGTGSSPQAVISSLVTNALDKAGLKITDIDKYSPEMQNPDITKPAGAGDVPQANYKMIGALGVKRGDLDKSELAAFPQKHGLVGFAPTQGHIPSGVPYIGFARKDILDGKMNRAMIIGKGSLFLGRMTNLFDGVSFIIEKNEGKGQEAGVSEEQVKGLIAKAMKDFAASLLAE</sequence>
<proteinExistence type="predicted"/>
<evidence type="ECO:0000313" key="2">
    <source>
        <dbReference type="EMBL" id="HIU43603.1"/>
    </source>
</evidence>
<reference evidence="2" key="2">
    <citation type="journal article" date="2021" name="PeerJ">
        <title>Extensive microbial diversity within the chicken gut microbiome revealed by metagenomics and culture.</title>
        <authorList>
            <person name="Gilroy R."/>
            <person name="Ravi A."/>
            <person name="Getino M."/>
            <person name="Pursley I."/>
            <person name="Horton D.L."/>
            <person name="Alikhan N.F."/>
            <person name="Baker D."/>
            <person name="Gharbi K."/>
            <person name="Hall N."/>
            <person name="Watson M."/>
            <person name="Adriaenssens E.M."/>
            <person name="Foster-Nyarko E."/>
            <person name="Jarju S."/>
            <person name="Secka A."/>
            <person name="Antonio M."/>
            <person name="Oren A."/>
            <person name="Chaudhuri R.R."/>
            <person name="La Ragione R."/>
            <person name="Hildebrand F."/>
            <person name="Pallen M.J."/>
        </authorList>
    </citation>
    <scope>NUCLEOTIDE SEQUENCE</scope>
    <source>
        <strain evidence="2">CHK191-8634</strain>
    </source>
</reference>
<dbReference type="GO" id="GO:0016746">
    <property type="term" value="F:acyltransferase activity"/>
    <property type="evidence" value="ECO:0007669"/>
    <property type="project" value="InterPro"/>
</dbReference>
<protein>
    <submittedName>
        <fullName evidence="2">Ketoacyl-ACP synthase III family protein</fullName>
    </submittedName>
</protein>
<dbReference type="Gene3D" id="3.40.47.10">
    <property type="match status" value="1"/>
</dbReference>
<dbReference type="AlphaFoldDB" id="A0A9D1LK36"/>
<gene>
    <name evidence="2" type="ORF">IAB67_04815</name>
</gene>
<reference evidence="2" key="1">
    <citation type="submission" date="2020-10" db="EMBL/GenBank/DDBJ databases">
        <authorList>
            <person name="Gilroy R."/>
        </authorList>
    </citation>
    <scope>NUCLEOTIDE SEQUENCE</scope>
    <source>
        <strain evidence="2">CHK191-8634</strain>
    </source>
</reference>
<dbReference type="InterPro" id="IPR045984">
    <property type="entry name" value="DUF5940"/>
</dbReference>
<evidence type="ECO:0000313" key="3">
    <source>
        <dbReference type="Proteomes" id="UP000824073"/>
    </source>
</evidence>
<name>A0A9D1LK36_9CLOT</name>
<accession>A0A9D1LK36</accession>
<dbReference type="Proteomes" id="UP000824073">
    <property type="component" value="Unassembled WGS sequence"/>
</dbReference>
<dbReference type="InterPro" id="IPR016039">
    <property type="entry name" value="Thiolase-like"/>
</dbReference>
<dbReference type="Pfam" id="PF19364">
    <property type="entry name" value="DUF5940"/>
    <property type="match status" value="1"/>
</dbReference>
<comment type="caution">
    <text evidence="2">The sequence shown here is derived from an EMBL/GenBank/DDBJ whole genome shotgun (WGS) entry which is preliminary data.</text>
</comment>
<feature type="domain" description="DUF5940" evidence="1">
    <location>
        <begin position="346"/>
        <end position="509"/>
    </location>
</feature>
<organism evidence="2 3">
    <name type="scientific">Candidatus Ventrousia excrementavium</name>
    <dbReference type="NCBI Taxonomy" id="2840961"/>
    <lineage>
        <taxon>Bacteria</taxon>
        <taxon>Bacillati</taxon>
        <taxon>Bacillota</taxon>
        <taxon>Clostridia</taxon>
        <taxon>Eubacteriales</taxon>
        <taxon>Clostridiaceae</taxon>
        <taxon>Clostridiaceae incertae sedis</taxon>
        <taxon>Candidatus Ventrousia</taxon>
    </lineage>
</organism>
<dbReference type="CDD" id="cd00827">
    <property type="entry name" value="init_cond_enzymes"/>
    <property type="match status" value="1"/>
</dbReference>
<dbReference type="EMBL" id="DVMR01000040">
    <property type="protein sequence ID" value="HIU43603.1"/>
    <property type="molecule type" value="Genomic_DNA"/>
</dbReference>
<dbReference type="NCBIfam" id="NF040746">
    <property type="entry name" value="reduct_C_beta"/>
    <property type="match status" value="1"/>
</dbReference>
<dbReference type="SUPFAM" id="SSF53901">
    <property type="entry name" value="Thiolase-like"/>
    <property type="match status" value="1"/>
</dbReference>
<evidence type="ECO:0000259" key="1">
    <source>
        <dbReference type="Pfam" id="PF19364"/>
    </source>
</evidence>